<dbReference type="AlphaFoldDB" id="A0AAP2G2X8"/>
<dbReference type="InterPro" id="IPR012533">
    <property type="entry name" value="YcnI-copper_dom"/>
</dbReference>
<evidence type="ECO:0000313" key="3">
    <source>
        <dbReference type="EMBL" id="MBT0956128.1"/>
    </source>
</evidence>
<dbReference type="Proteomes" id="UP001315686">
    <property type="component" value="Unassembled WGS sequence"/>
</dbReference>
<organism evidence="3 4">
    <name type="scientific">Harenicola maris</name>
    <dbReference type="NCBI Taxonomy" id="2841044"/>
    <lineage>
        <taxon>Bacteria</taxon>
        <taxon>Pseudomonadati</taxon>
        <taxon>Pseudomonadota</taxon>
        <taxon>Alphaproteobacteria</taxon>
        <taxon>Rhodobacterales</taxon>
        <taxon>Paracoccaceae</taxon>
        <taxon>Harenicola</taxon>
    </lineage>
</organism>
<evidence type="ECO:0000313" key="4">
    <source>
        <dbReference type="Proteomes" id="UP001315686"/>
    </source>
</evidence>
<gene>
    <name evidence="3" type="ORF">IV417_01910</name>
</gene>
<evidence type="ECO:0000256" key="1">
    <source>
        <dbReference type="SAM" id="MobiDB-lite"/>
    </source>
</evidence>
<accession>A0AAP2G2X8</accession>
<feature type="region of interest" description="Disordered" evidence="1">
    <location>
        <begin position="154"/>
        <end position="177"/>
    </location>
</feature>
<dbReference type="RefSeq" id="WP_327792340.1">
    <property type="nucleotide sequence ID" value="NZ_JADQAZ010000001.1"/>
</dbReference>
<comment type="caution">
    <text evidence="3">The sequence shown here is derived from an EMBL/GenBank/DDBJ whole genome shotgun (WGS) entry which is preliminary data.</text>
</comment>
<dbReference type="EMBL" id="JADQAZ010000001">
    <property type="protein sequence ID" value="MBT0956128.1"/>
    <property type="molecule type" value="Genomic_DNA"/>
</dbReference>
<sequence length="177" mass="19168">MKILKTSALAALTAVTFHPDQATAHATLEQQEAQLNTTYKGVMRIGHGCEGQPTLRVTITIPEGFINAKPMPKAGWKMTTVSGPYAKTYDYHGPRSEGLKQVTWEGSLDDAHYDEFVVRGYISDAFAAGQTLYFPTVQECADGAHEWVNIPAAGQDPHALDSPAPGVRLTAGEHAHH</sequence>
<protein>
    <submittedName>
        <fullName evidence="3">DUF1775 domain-containing protein</fullName>
    </submittedName>
</protein>
<keyword evidence="4" id="KW-1185">Reference proteome</keyword>
<name>A0AAP2G2X8_9RHOB</name>
<dbReference type="InterPro" id="IPR038507">
    <property type="entry name" value="YcnI-like_sf"/>
</dbReference>
<dbReference type="Pfam" id="PF07987">
    <property type="entry name" value="DUF1775"/>
    <property type="match status" value="1"/>
</dbReference>
<feature type="domain" description="YncI copper-binding" evidence="2">
    <location>
        <begin position="25"/>
        <end position="169"/>
    </location>
</feature>
<dbReference type="CDD" id="cd08545">
    <property type="entry name" value="YcnI_like"/>
    <property type="match status" value="1"/>
</dbReference>
<proteinExistence type="predicted"/>
<evidence type="ECO:0000259" key="2">
    <source>
        <dbReference type="Pfam" id="PF07987"/>
    </source>
</evidence>
<dbReference type="Gene3D" id="2.60.40.2230">
    <property type="entry name" value="Uncharacterised protein YcnI-like PF07987, DUF1775"/>
    <property type="match status" value="1"/>
</dbReference>
<reference evidence="3 4" key="1">
    <citation type="journal article" date="2021" name="Arch. Microbiol.">
        <title>Harenicola maris gen. nov., sp. nov. isolated from the Sea of Japan shallow sediments.</title>
        <authorList>
            <person name="Romanenko L.A."/>
            <person name="Kurilenko V.V."/>
            <person name="Chernysheva N.Y."/>
            <person name="Tekutyeva L.A."/>
            <person name="Velansky P.V."/>
            <person name="Svetashev V.I."/>
            <person name="Isaeva M.P."/>
        </authorList>
    </citation>
    <scope>NUCLEOTIDE SEQUENCE [LARGE SCALE GENOMIC DNA]</scope>
    <source>
        <strain evidence="3 4">KMM 3653</strain>
    </source>
</reference>